<dbReference type="RefSeq" id="WP_393014417.1">
    <property type="nucleotide sequence ID" value="NZ_JAZAQF010000083.1"/>
</dbReference>
<proteinExistence type="inferred from homology"/>
<dbReference type="Pfam" id="PF01494">
    <property type="entry name" value="FAD_binding_3"/>
    <property type="match status" value="1"/>
</dbReference>
<keyword evidence="4" id="KW-0274">FAD</keyword>
<dbReference type="NCBIfam" id="NF005612">
    <property type="entry name" value="PRK07364.1"/>
    <property type="match status" value="1"/>
</dbReference>
<evidence type="ECO:0000313" key="8">
    <source>
        <dbReference type="EMBL" id="MFG3818840.1"/>
    </source>
</evidence>
<evidence type="ECO:0000256" key="4">
    <source>
        <dbReference type="ARBA" id="ARBA00022827"/>
    </source>
</evidence>
<dbReference type="EMBL" id="JAZAQF010000083">
    <property type="protein sequence ID" value="MFG3818840.1"/>
    <property type="molecule type" value="Genomic_DNA"/>
</dbReference>
<evidence type="ECO:0000256" key="2">
    <source>
        <dbReference type="ARBA" id="ARBA00005349"/>
    </source>
</evidence>
<keyword evidence="9" id="KW-1185">Reference proteome</keyword>
<dbReference type="InterPro" id="IPR018168">
    <property type="entry name" value="Ubi_Hdrlase_CS"/>
</dbReference>
<organism evidence="8 9">
    <name type="scientific">Limnothrix redekei LRLZ20PSL1</name>
    <dbReference type="NCBI Taxonomy" id="3112953"/>
    <lineage>
        <taxon>Bacteria</taxon>
        <taxon>Bacillati</taxon>
        <taxon>Cyanobacteriota</taxon>
        <taxon>Cyanophyceae</taxon>
        <taxon>Pseudanabaenales</taxon>
        <taxon>Pseudanabaenaceae</taxon>
        <taxon>Limnothrix</taxon>
    </lineage>
</organism>
<comment type="cofactor">
    <cofactor evidence="1">
        <name>FAD</name>
        <dbReference type="ChEBI" id="CHEBI:57692"/>
    </cofactor>
</comment>
<evidence type="ECO:0000256" key="6">
    <source>
        <dbReference type="ARBA" id="ARBA00023033"/>
    </source>
</evidence>
<evidence type="ECO:0000259" key="7">
    <source>
        <dbReference type="Pfam" id="PF01494"/>
    </source>
</evidence>
<dbReference type="SUPFAM" id="SSF51905">
    <property type="entry name" value="FAD/NAD(P)-binding domain"/>
    <property type="match status" value="1"/>
</dbReference>
<dbReference type="PROSITE" id="PS01304">
    <property type="entry name" value="UBIH"/>
    <property type="match status" value="1"/>
</dbReference>
<feature type="domain" description="FAD-binding" evidence="7">
    <location>
        <begin position="7"/>
        <end position="343"/>
    </location>
</feature>
<dbReference type="Gene3D" id="3.50.50.60">
    <property type="entry name" value="FAD/NAD(P)-binding domain"/>
    <property type="match status" value="2"/>
</dbReference>
<protein>
    <submittedName>
        <fullName evidence="8">FAD-dependent hydroxylase</fullName>
    </submittedName>
</protein>
<evidence type="ECO:0000256" key="5">
    <source>
        <dbReference type="ARBA" id="ARBA00023002"/>
    </source>
</evidence>
<dbReference type="Proteomes" id="UP001604335">
    <property type="component" value="Unassembled WGS sequence"/>
</dbReference>
<keyword evidence="6" id="KW-0503">Monooxygenase</keyword>
<keyword evidence="3" id="KW-0285">Flavoprotein</keyword>
<dbReference type="NCBIfam" id="TIGR01988">
    <property type="entry name" value="Ubi-OHases"/>
    <property type="match status" value="1"/>
</dbReference>
<dbReference type="PANTHER" id="PTHR43876">
    <property type="entry name" value="UBIQUINONE BIOSYNTHESIS MONOOXYGENASE COQ6, MITOCHONDRIAL"/>
    <property type="match status" value="1"/>
</dbReference>
<comment type="caution">
    <text evidence="8">The sequence shown here is derived from an EMBL/GenBank/DDBJ whole genome shotgun (WGS) entry which is preliminary data.</text>
</comment>
<dbReference type="PANTHER" id="PTHR43876:SF7">
    <property type="entry name" value="UBIQUINONE BIOSYNTHESIS MONOOXYGENASE COQ6, MITOCHONDRIAL"/>
    <property type="match status" value="1"/>
</dbReference>
<reference evidence="9" key="1">
    <citation type="journal article" date="2024" name="Algal Res.">
        <title>Biochemical, toxicological and genomic investigation of a high-biomass producing Limnothrix strain isolated from Italian shallow drinking water reservoir.</title>
        <authorList>
            <person name="Simonazzi M."/>
            <person name="Shishido T.K."/>
            <person name="Delbaje E."/>
            <person name="Wahlsten M."/>
            <person name="Fewer D.P."/>
            <person name="Sivonen K."/>
            <person name="Pezzolesi L."/>
            <person name="Pistocchi R."/>
        </authorList>
    </citation>
    <scope>NUCLEOTIDE SEQUENCE [LARGE SCALE GENOMIC DNA]</scope>
    <source>
        <strain evidence="9">LRLZ20PSL1</strain>
    </source>
</reference>
<dbReference type="InterPro" id="IPR051205">
    <property type="entry name" value="UbiH/COQ6_monooxygenase"/>
</dbReference>
<dbReference type="InterPro" id="IPR002938">
    <property type="entry name" value="FAD-bd"/>
</dbReference>
<keyword evidence="5" id="KW-0560">Oxidoreductase</keyword>
<gene>
    <name evidence="8" type="ORF">VPK24_14430</name>
</gene>
<name>A0ABW7CFF6_9CYAN</name>
<dbReference type="InterPro" id="IPR036188">
    <property type="entry name" value="FAD/NAD-bd_sf"/>
</dbReference>
<evidence type="ECO:0000256" key="3">
    <source>
        <dbReference type="ARBA" id="ARBA00022630"/>
    </source>
</evidence>
<evidence type="ECO:0000256" key="1">
    <source>
        <dbReference type="ARBA" id="ARBA00001974"/>
    </source>
</evidence>
<comment type="similarity">
    <text evidence="2">Belongs to the UbiH/COQ6 family.</text>
</comment>
<evidence type="ECO:0000313" key="9">
    <source>
        <dbReference type="Proteomes" id="UP001604335"/>
    </source>
</evidence>
<dbReference type="PRINTS" id="PR00420">
    <property type="entry name" value="RNGMNOXGNASE"/>
</dbReference>
<accession>A0ABW7CFF6</accession>
<sequence length="403" mass="45719">MISSDFDLIIVGGGIPGLTLACGLRESGLKVAVIEAQSQEQVRSCSRAYALSPLSAKIFKGLGIWPQIAAAITHFPKVILSDADFPHRVVFTPEELGEAAVYYCAEHQVLQTALQQQLTTVPNFDCFYETRVIDVVYDDSRVEVKVEHDGQQRVLFAALVVAADGQESLLRRQAGIGVDRWDYWQSCVTAFVTPAQSHQNTAYERFWSTGPFAILPLPQNRCQIVWILPHQEARRVASLAPEHFISEMQPYYGDHSGSVQLLGKPRLFPARLIHSRAYCKHRLVMIGDAAHHCHPVGGQGLNLGIRDAITLAHVLTTAQQQQQDLGKIKVLLRYGRRRRLENWVMLLFTDLLNRTFSNHWWPLVVVRRLVLRWMAHWLPLRYLVLRLMTGFWQRAGIPMLMTN</sequence>
<dbReference type="InterPro" id="IPR010971">
    <property type="entry name" value="UbiH/COQ6"/>
</dbReference>